<keyword evidence="6 7" id="KW-0012">Acyltransferase</keyword>
<evidence type="ECO:0000256" key="2">
    <source>
        <dbReference type="ARBA" id="ARBA00022475"/>
    </source>
</evidence>
<organism evidence="8">
    <name type="scientific">Granulicella tundricola (strain ATCC BAA-1859 / DSM 23138 / MP5ACTX9)</name>
    <dbReference type="NCBI Taxonomy" id="1198114"/>
    <lineage>
        <taxon>Bacteria</taxon>
        <taxon>Pseudomonadati</taxon>
        <taxon>Acidobacteriota</taxon>
        <taxon>Terriglobia</taxon>
        <taxon>Terriglobales</taxon>
        <taxon>Acidobacteriaceae</taxon>
        <taxon>Granulicella</taxon>
    </lineage>
</organism>
<evidence type="ECO:0000313" key="7">
    <source>
        <dbReference type="EMBL" id="ADW69625.1"/>
    </source>
</evidence>
<dbReference type="AlphaFoldDB" id="E8WWG1"/>
<reference evidence="8" key="1">
    <citation type="submission" date="2011-01" db="EMBL/GenBank/DDBJ databases">
        <title>Complete sequence of chromosome of Acidobacterium sp. MP5ACTX9.</title>
        <authorList>
            <consortium name="US DOE Joint Genome Institute"/>
            <person name="Lucas S."/>
            <person name="Copeland A."/>
            <person name="Lapidus A."/>
            <person name="Cheng J.-F."/>
            <person name="Goodwin L."/>
            <person name="Pitluck S."/>
            <person name="Teshima H."/>
            <person name="Detter J.C."/>
            <person name="Han C."/>
            <person name="Tapia R."/>
            <person name="Land M."/>
            <person name="Hauser L."/>
            <person name="Kyrpides N."/>
            <person name="Ivanova N."/>
            <person name="Ovchinnikova G."/>
            <person name="Pagani I."/>
            <person name="Rawat S.R."/>
            <person name="Mannisto M."/>
            <person name="Haggblom M.M."/>
            <person name="Woyke T."/>
        </authorList>
    </citation>
    <scope>NUCLEOTIDE SEQUENCE [LARGE SCALE GENOMIC DNA]</scope>
    <source>
        <strain evidence="8">MP5ACTX9</strain>
    </source>
</reference>
<evidence type="ECO:0000256" key="1">
    <source>
        <dbReference type="ARBA" id="ARBA00004533"/>
    </source>
</evidence>
<sequence>MSGGPQNGAWRKASGQERLEFAFLWVIVKGLGLLPRPIARQMGVWIGRLAFRLVQKLRKVGLRNLELAYPERDSEWRSGTLVGLYRSLGLLMAEFCLMSGYTREQASEFIEYDGLEHFLAARDRGKGVLVLTGHLGAWELSSFYHSLMGYPMGLVIRRLDNPLVDAFVNRIRCLHGNRVIHKDDFARGLIAAMRNGETMGILMDTNMTPPQGVFVPFFGREACTASGLAKVAMKTDAAVLPGFLLWDEARRKYRLCFGEPMTLIRTENADADVLANTAAFTATIERYVRQHPEQWLWLHRRWKTRPAGEAGVY</sequence>
<evidence type="ECO:0000256" key="5">
    <source>
        <dbReference type="ARBA" id="ARBA00023136"/>
    </source>
</evidence>
<dbReference type="InterPro" id="IPR004960">
    <property type="entry name" value="LipA_acyltrans"/>
</dbReference>
<evidence type="ECO:0000256" key="3">
    <source>
        <dbReference type="ARBA" id="ARBA00022519"/>
    </source>
</evidence>
<dbReference type="RefSeq" id="WP_013580940.1">
    <property type="nucleotide sequence ID" value="NC_015064.1"/>
</dbReference>
<dbReference type="PANTHER" id="PTHR30606:SF9">
    <property type="entry name" value="LIPID A BIOSYNTHESIS LAUROYLTRANSFERASE"/>
    <property type="match status" value="1"/>
</dbReference>
<keyword evidence="8" id="KW-1185">Reference proteome</keyword>
<proteinExistence type="predicted"/>
<keyword evidence="3" id="KW-0997">Cell inner membrane</keyword>
<evidence type="ECO:0000256" key="4">
    <source>
        <dbReference type="ARBA" id="ARBA00022679"/>
    </source>
</evidence>
<dbReference type="GO" id="GO:0016746">
    <property type="term" value="F:acyltransferase activity"/>
    <property type="evidence" value="ECO:0007669"/>
    <property type="project" value="UniProtKB-KW"/>
</dbReference>
<comment type="subcellular location">
    <subcellularLocation>
        <location evidence="1">Cell inner membrane</location>
    </subcellularLocation>
</comment>
<protein>
    <submittedName>
        <fullName evidence="7">Lipid A biosynthesis acyltransferase</fullName>
    </submittedName>
</protein>
<evidence type="ECO:0000256" key="6">
    <source>
        <dbReference type="ARBA" id="ARBA00023315"/>
    </source>
</evidence>
<dbReference type="PIRSF" id="PIRSF026649">
    <property type="entry name" value="MsbB"/>
    <property type="match status" value="1"/>
</dbReference>
<gene>
    <name evidence="7" type="ordered locus">AciX9_2600</name>
</gene>
<dbReference type="Proteomes" id="UP000000343">
    <property type="component" value="Chromosome"/>
</dbReference>
<dbReference type="KEGG" id="acm:AciX9_2600"/>
<dbReference type="EMBL" id="CP002480">
    <property type="protein sequence ID" value="ADW69625.1"/>
    <property type="molecule type" value="Genomic_DNA"/>
</dbReference>
<dbReference type="eggNOG" id="COG1560">
    <property type="taxonomic scope" value="Bacteria"/>
</dbReference>
<dbReference type="Pfam" id="PF03279">
    <property type="entry name" value="Lip_A_acyltrans"/>
    <property type="match status" value="1"/>
</dbReference>
<dbReference type="PaxDb" id="1198114-AciX9_2600"/>
<accession>E8WWG1</accession>
<keyword evidence="4 7" id="KW-0808">Transferase</keyword>
<evidence type="ECO:0000313" key="8">
    <source>
        <dbReference type="Proteomes" id="UP000000343"/>
    </source>
</evidence>
<dbReference type="GO" id="GO:0009247">
    <property type="term" value="P:glycolipid biosynthetic process"/>
    <property type="evidence" value="ECO:0007669"/>
    <property type="project" value="UniProtKB-ARBA"/>
</dbReference>
<dbReference type="PANTHER" id="PTHR30606">
    <property type="entry name" value="LIPID A BIOSYNTHESIS LAUROYL ACYLTRANSFERASE"/>
    <property type="match status" value="1"/>
</dbReference>
<keyword evidence="5" id="KW-0472">Membrane</keyword>
<dbReference type="CDD" id="cd07984">
    <property type="entry name" value="LPLAT_LABLAT-like"/>
    <property type="match status" value="1"/>
</dbReference>
<dbReference type="STRING" id="1198114.AciX9_2600"/>
<name>E8WWG1_GRATM</name>
<dbReference type="HOGENOM" id="CLU_049421_4_0_0"/>
<dbReference type="GO" id="GO:0005886">
    <property type="term" value="C:plasma membrane"/>
    <property type="evidence" value="ECO:0007669"/>
    <property type="project" value="UniProtKB-SubCell"/>
</dbReference>
<dbReference type="OrthoDB" id="9801955at2"/>
<keyword evidence="2" id="KW-1003">Cell membrane</keyword>